<sequence length="498" mass="56259">MAETLVMEVPNFLFPILLLLPVLYLILKHFKASKSPPIPPGPFSWPILGNLLQIGENPLATLTQFGQTYGPLFSLKLGSQRVVVASSSAVAMEILKTQDRLLCGRYVPHAAPAKSREHNGLSVAWIVECNETWKYLRTLCRSILFSSKAIESQVCVREERVRKMVKYIVSMEGKPLKVRDITFAMIFNMLGNIFLSVDLIDFEQESEAGGMSGVLRSVMEVVAAPNLSDLYPLLGQLDLQGLRKKSMEIYKKFCTMFEATIKERRERNRGDTQSQKDFLDALICNGSSDEQINMLLFELISAGTDTSSSTIEWAMTELIKNPKCMKIVQEELTREIIQDMVTESHLSKLPYLQACVKETLRLHPPAPFLLPRRAIESCQVMNYTIPKDSQVLVNVWAIGRDPKSWKDPLVFKPERFLDSSFDFKGNDFEFLPFGGGRRICAGMPMAAKHVPLVVASFIRFFDWSLPYGKDPNDLNMSAEYGITLMKEEPLILIPKVKS</sequence>
<comment type="caution">
    <text evidence="5">The sequence shown here is derived from an EMBL/GenBank/DDBJ whole genome shotgun (WGS) entry which is preliminary data.</text>
</comment>
<comment type="similarity">
    <text evidence="1 3">Belongs to the cytochrome P450 family.</text>
</comment>
<accession>A0AA87ZGM8</accession>
<dbReference type="AlphaFoldDB" id="A0AA87ZGM8"/>
<proteinExistence type="inferred from homology"/>
<evidence type="ECO:0000313" key="6">
    <source>
        <dbReference type="Proteomes" id="UP001187192"/>
    </source>
</evidence>
<dbReference type="InterPro" id="IPR036396">
    <property type="entry name" value="Cyt_P450_sf"/>
</dbReference>
<dbReference type="Proteomes" id="UP001187192">
    <property type="component" value="Unassembled WGS sequence"/>
</dbReference>
<dbReference type="GO" id="GO:0016705">
    <property type="term" value="F:oxidoreductase activity, acting on paired donors, with incorporation or reduction of molecular oxygen"/>
    <property type="evidence" value="ECO:0007669"/>
    <property type="project" value="InterPro"/>
</dbReference>
<gene>
    <name evidence="5" type="ORF">TIFTF001_003621</name>
</gene>
<dbReference type="FunFam" id="1.10.630.10:FF:000207">
    <property type="entry name" value="Putative cytochrome P450 superfamily protein"/>
    <property type="match status" value="1"/>
</dbReference>
<evidence type="ECO:0000256" key="1">
    <source>
        <dbReference type="ARBA" id="ARBA00010617"/>
    </source>
</evidence>
<keyword evidence="2 3" id="KW-0408">Iron</keyword>
<dbReference type="GO" id="GO:0005506">
    <property type="term" value="F:iron ion binding"/>
    <property type="evidence" value="ECO:0007669"/>
    <property type="project" value="InterPro"/>
</dbReference>
<keyword evidence="4" id="KW-0472">Membrane</keyword>
<keyword evidence="6" id="KW-1185">Reference proteome</keyword>
<dbReference type="EMBL" id="BTGU01000003">
    <property type="protein sequence ID" value="GMN32330.1"/>
    <property type="molecule type" value="Genomic_DNA"/>
</dbReference>
<evidence type="ECO:0000313" key="5">
    <source>
        <dbReference type="EMBL" id="GMN32330.1"/>
    </source>
</evidence>
<dbReference type="PRINTS" id="PR00463">
    <property type="entry name" value="EP450I"/>
</dbReference>
<dbReference type="PANTHER" id="PTHR47950">
    <property type="entry name" value="CYTOCHROME P450, FAMILY 76, SUBFAMILY C, POLYPEPTIDE 5-RELATED"/>
    <property type="match status" value="1"/>
</dbReference>
<reference evidence="5" key="1">
    <citation type="submission" date="2023-07" db="EMBL/GenBank/DDBJ databases">
        <title>draft genome sequence of fig (Ficus carica).</title>
        <authorList>
            <person name="Takahashi T."/>
            <person name="Nishimura K."/>
        </authorList>
    </citation>
    <scope>NUCLEOTIDE SEQUENCE</scope>
</reference>
<dbReference type="InterPro" id="IPR002401">
    <property type="entry name" value="Cyt_P450_E_grp-I"/>
</dbReference>
<feature type="transmembrane region" description="Helical" evidence="4">
    <location>
        <begin position="12"/>
        <end position="27"/>
    </location>
</feature>
<comment type="cofactor">
    <cofactor evidence="2">
        <name>heme</name>
        <dbReference type="ChEBI" id="CHEBI:30413"/>
    </cofactor>
</comment>
<dbReference type="Gramene" id="FCD_00006848-RA">
    <property type="protein sequence ID" value="FCD_00006848-RA:cds"/>
    <property type="gene ID" value="FCD_00006848"/>
</dbReference>
<keyword evidence="3" id="KW-0503">Monooxygenase</keyword>
<keyword evidence="3" id="KW-0560">Oxidoreductase</keyword>
<dbReference type="InterPro" id="IPR001128">
    <property type="entry name" value="Cyt_P450"/>
</dbReference>
<dbReference type="PANTHER" id="PTHR47950:SF6">
    <property type="entry name" value="CYTOCHROME P450"/>
    <property type="match status" value="1"/>
</dbReference>
<keyword evidence="2 3" id="KW-0349">Heme</keyword>
<dbReference type="Gene3D" id="1.10.630.10">
    <property type="entry name" value="Cytochrome P450"/>
    <property type="match status" value="1"/>
</dbReference>
<feature type="binding site" description="axial binding residue" evidence="2">
    <location>
        <position position="440"/>
    </location>
    <ligand>
        <name>heme</name>
        <dbReference type="ChEBI" id="CHEBI:30413"/>
    </ligand>
    <ligandPart>
        <name>Fe</name>
        <dbReference type="ChEBI" id="CHEBI:18248"/>
    </ligandPart>
</feature>
<protein>
    <recommendedName>
        <fullName evidence="7">(S)-N-methylcoclaurine 3'-hydroxylase isozyme 2</fullName>
    </recommendedName>
</protein>
<dbReference type="Pfam" id="PF00067">
    <property type="entry name" value="p450"/>
    <property type="match status" value="1"/>
</dbReference>
<evidence type="ECO:0000256" key="3">
    <source>
        <dbReference type="RuleBase" id="RU000461"/>
    </source>
</evidence>
<dbReference type="PROSITE" id="PS00086">
    <property type="entry name" value="CYTOCHROME_P450"/>
    <property type="match status" value="1"/>
</dbReference>
<evidence type="ECO:0008006" key="7">
    <source>
        <dbReference type="Google" id="ProtNLM"/>
    </source>
</evidence>
<dbReference type="GO" id="GO:0020037">
    <property type="term" value="F:heme binding"/>
    <property type="evidence" value="ECO:0007669"/>
    <property type="project" value="InterPro"/>
</dbReference>
<dbReference type="GO" id="GO:0004497">
    <property type="term" value="F:monooxygenase activity"/>
    <property type="evidence" value="ECO:0007669"/>
    <property type="project" value="UniProtKB-KW"/>
</dbReference>
<dbReference type="PRINTS" id="PR00385">
    <property type="entry name" value="P450"/>
</dbReference>
<keyword evidence="4" id="KW-1133">Transmembrane helix</keyword>
<name>A0AA87ZGM8_FICCA</name>
<dbReference type="SUPFAM" id="SSF48264">
    <property type="entry name" value="Cytochrome P450"/>
    <property type="match status" value="1"/>
</dbReference>
<evidence type="ECO:0000256" key="2">
    <source>
        <dbReference type="PIRSR" id="PIRSR602401-1"/>
    </source>
</evidence>
<evidence type="ECO:0000256" key="4">
    <source>
        <dbReference type="SAM" id="Phobius"/>
    </source>
</evidence>
<dbReference type="InterPro" id="IPR017972">
    <property type="entry name" value="Cyt_P450_CS"/>
</dbReference>
<keyword evidence="4" id="KW-0812">Transmembrane</keyword>
<keyword evidence="2 3" id="KW-0479">Metal-binding</keyword>
<organism evidence="5 6">
    <name type="scientific">Ficus carica</name>
    <name type="common">Common fig</name>
    <dbReference type="NCBI Taxonomy" id="3494"/>
    <lineage>
        <taxon>Eukaryota</taxon>
        <taxon>Viridiplantae</taxon>
        <taxon>Streptophyta</taxon>
        <taxon>Embryophyta</taxon>
        <taxon>Tracheophyta</taxon>
        <taxon>Spermatophyta</taxon>
        <taxon>Magnoliopsida</taxon>
        <taxon>eudicotyledons</taxon>
        <taxon>Gunneridae</taxon>
        <taxon>Pentapetalae</taxon>
        <taxon>rosids</taxon>
        <taxon>fabids</taxon>
        <taxon>Rosales</taxon>
        <taxon>Moraceae</taxon>
        <taxon>Ficeae</taxon>
        <taxon>Ficus</taxon>
    </lineage>
</organism>